<protein>
    <submittedName>
        <fullName evidence="1">HAD family phosphatase</fullName>
    </submittedName>
</protein>
<dbReference type="Gene3D" id="3.40.50.1000">
    <property type="entry name" value="HAD superfamily/HAD-like"/>
    <property type="match status" value="1"/>
</dbReference>
<dbReference type="SFLD" id="SFLDS00003">
    <property type="entry name" value="Haloacid_Dehalogenase"/>
    <property type="match status" value="1"/>
</dbReference>
<dbReference type="InterPro" id="IPR023214">
    <property type="entry name" value="HAD_sf"/>
</dbReference>
<dbReference type="GO" id="GO:0016791">
    <property type="term" value="F:phosphatase activity"/>
    <property type="evidence" value="ECO:0007669"/>
    <property type="project" value="TreeGrafter"/>
</dbReference>
<dbReference type="SUPFAM" id="SSF56784">
    <property type="entry name" value="HAD-like"/>
    <property type="match status" value="1"/>
</dbReference>
<dbReference type="InterPro" id="IPR006379">
    <property type="entry name" value="HAD-SF_hydro_IIB"/>
</dbReference>
<dbReference type="Pfam" id="PF08282">
    <property type="entry name" value="Hydrolase_3"/>
    <property type="match status" value="1"/>
</dbReference>
<dbReference type="SFLD" id="SFLDG01140">
    <property type="entry name" value="C2.B:_Phosphomannomutase_and_P"/>
    <property type="match status" value="1"/>
</dbReference>
<dbReference type="GO" id="GO:0000287">
    <property type="term" value="F:magnesium ion binding"/>
    <property type="evidence" value="ECO:0007669"/>
    <property type="project" value="TreeGrafter"/>
</dbReference>
<organism evidence="1 2">
    <name type="scientific">Oceanispirochaeta crateris</name>
    <dbReference type="NCBI Taxonomy" id="2518645"/>
    <lineage>
        <taxon>Bacteria</taxon>
        <taxon>Pseudomonadati</taxon>
        <taxon>Spirochaetota</taxon>
        <taxon>Spirochaetia</taxon>
        <taxon>Spirochaetales</taxon>
        <taxon>Spirochaetaceae</taxon>
        <taxon>Oceanispirochaeta</taxon>
    </lineage>
</organism>
<dbReference type="KEGG" id="ock:EXM22_02640"/>
<evidence type="ECO:0000313" key="2">
    <source>
        <dbReference type="Proteomes" id="UP000324209"/>
    </source>
</evidence>
<gene>
    <name evidence="1" type="ORF">EXM22_02640</name>
</gene>
<proteinExistence type="predicted"/>
<dbReference type="OrthoDB" id="9781413at2"/>
<sequence>MNKITLKNPGIVALDLDGTLLKSDHTLSQRTIETLRVLEKQCRVVISTGRSYEGMKHFKDQIGLENPVICYNGAMIADGRTDKILHQWLLPSDITRAAYEYARERGIHFQAFQDGELYFEKKTEESEYYEASTALQGHLTSFDHWENLEVTKALMIISPSRSSGDFPELHEARSYFKEQFAERLYCALSKPFYLEFINGKGSKGNALHQVGTDMQVSQDRIAAFGDGFNDLEMLEYAGMSVAMSNAPQGVKERCTHETELSNDEDGVADFIEKYFLR</sequence>
<dbReference type="InterPro" id="IPR000150">
    <property type="entry name" value="Cof"/>
</dbReference>
<reference evidence="1 2" key="1">
    <citation type="submission" date="2019-02" db="EMBL/GenBank/DDBJ databases">
        <title>Complete Genome Sequence and Methylome Analysis of free living Spirochaetas.</title>
        <authorList>
            <person name="Fomenkov A."/>
            <person name="Dubinina G."/>
            <person name="Leshcheva N."/>
            <person name="Mikheeva N."/>
            <person name="Grabovich M."/>
            <person name="Vincze T."/>
            <person name="Roberts R.J."/>
        </authorList>
    </citation>
    <scope>NUCLEOTIDE SEQUENCE [LARGE SCALE GENOMIC DNA]</scope>
    <source>
        <strain evidence="1 2">K2</strain>
    </source>
</reference>
<evidence type="ECO:0000313" key="1">
    <source>
        <dbReference type="EMBL" id="QEN06941.1"/>
    </source>
</evidence>
<accession>A0A5C1QH98</accession>
<dbReference type="GO" id="GO:0005829">
    <property type="term" value="C:cytosol"/>
    <property type="evidence" value="ECO:0007669"/>
    <property type="project" value="TreeGrafter"/>
</dbReference>
<name>A0A5C1QH98_9SPIO</name>
<dbReference type="RefSeq" id="WP_149485023.1">
    <property type="nucleotide sequence ID" value="NZ_CP036150.1"/>
</dbReference>
<dbReference type="Gene3D" id="3.30.1240.10">
    <property type="match status" value="1"/>
</dbReference>
<dbReference type="InterPro" id="IPR036412">
    <property type="entry name" value="HAD-like_sf"/>
</dbReference>
<dbReference type="CDD" id="cd07516">
    <property type="entry name" value="HAD_Pase"/>
    <property type="match status" value="1"/>
</dbReference>
<dbReference type="AlphaFoldDB" id="A0A5C1QH98"/>
<dbReference type="EMBL" id="CP036150">
    <property type="protein sequence ID" value="QEN06941.1"/>
    <property type="molecule type" value="Genomic_DNA"/>
</dbReference>
<dbReference type="Proteomes" id="UP000324209">
    <property type="component" value="Chromosome"/>
</dbReference>
<dbReference type="PROSITE" id="PS01229">
    <property type="entry name" value="COF_2"/>
    <property type="match status" value="1"/>
</dbReference>
<dbReference type="NCBIfam" id="TIGR00099">
    <property type="entry name" value="Cof-subfamily"/>
    <property type="match status" value="1"/>
</dbReference>
<keyword evidence="2" id="KW-1185">Reference proteome</keyword>
<dbReference type="PANTHER" id="PTHR10000:SF8">
    <property type="entry name" value="HAD SUPERFAMILY HYDROLASE-LIKE, TYPE 3"/>
    <property type="match status" value="1"/>
</dbReference>
<dbReference type="PANTHER" id="PTHR10000">
    <property type="entry name" value="PHOSPHOSERINE PHOSPHATASE"/>
    <property type="match status" value="1"/>
</dbReference>
<dbReference type="NCBIfam" id="TIGR01484">
    <property type="entry name" value="HAD-SF-IIB"/>
    <property type="match status" value="1"/>
</dbReference>